<dbReference type="RefSeq" id="WP_066071577.1">
    <property type="nucleotide sequence ID" value="NZ_FRBG01000004.1"/>
</dbReference>
<sequence length="311" mass="35879">MKKEYVGGQAVIEGVMMKSDKKVAVAVRKPDGKIAIKKRNLTSRKSKFFKAPFIRGSFILIQSLVDGIKSLNYSAEFFEVEDEPSRFEKFLNKIFKEKANDLMIYFSIFLSLLFSVILFMLLPTFLGSLFKFLVKNTLVLNLFEGIIRISIFIGYVYLISLNDDIKRVFQYHGAEHKAIHCYENDLPLEVENAKSFTTIHARCGTNFMFVVMIISMLLFSLFGWPNPYLRVFYRLILLPVVAGISYEVIKLFSKYDNKVIKILSLPGMYIQKITTKEPDDSQLEVALLALRAVIEDKESEYDNKEDFIKVN</sequence>
<feature type="transmembrane region" description="Helical" evidence="1">
    <location>
        <begin position="207"/>
        <end position="225"/>
    </location>
</feature>
<comment type="caution">
    <text evidence="2">The sequence shown here is derived from an EMBL/GenBank/DDBJ whole genome shotgun (WGS) entry which is preliminary data.</text>
</comment>
<name>A0A150FSD7_CLOPD</name>
<evidence type="ECO:0000313" key="4">
    <source>
        <dbReference type="Proteomes" id="UP000092605"/>
    </source>
</evidence>
<protein>
    <submittedName>
        <fullName evidence="3">Uncharacterized conserved protein YqhQ</fullName>
    </submittedName>
</protein>
<evidence type="ECO:0000313" key="2">
    <source>
        <dbReference type="EMBL" id="KXZ40541.1"/>
    </source>
</evidence>
<dbReference type="Proteomes" id="UP000323392">
    <property type="component" value="Unassembled WGS sequence"/>
</dbReference>
<keyword evidence="5" id="KW-1185">Reference proteome</keyword>
<dbReference type="STRING" id="1121328.JWYL7_1616"/>
<dbReference type="EMBL" id="LSFY01000001">
    <property type="protein sequence ID" value="KXZ40541.1"/>
    <property type="molecule type" value="Genomic_DNA"/>
</dbReference>
<reference evidence="3 5" key="2">
    <citation type="submission" date="2016-11" db="EMBL/GenBank/DDBJ databases">
        <authorList>
            <person name="Varghese N."/>
            <person name="Submissions S."/>
        </authorList>
    </citation>
    <scope>NUCLEOTIDE SEQUENCE [LARGE SCALE GENOMIC DNA]</scope>
    <source>
        <strain evidence="3 5">DSM 7308</strain>
    </source>
</reference>
<evidence type="ECO:0000313" key="5">
    <source>
        <dbReference type="Proteomes" id="UP000323392"/>
    </source>
</evidence>
<feature type="transmembrane region" description="Helical" evidence="1">
    <location>
        <begin position="138"/>
        <end position="158"/>
    </location>
</feature>
<dbReference type="EMBL" id="FRBG01000004">
    <property type="protein sequence ID" value="SHK71305.1"/>
    <property type="molecule type" value="Genomic_DNA"/>
</dbReference>
<gene>
    <name evidence="2" type="ORF">JWYL7_1616</name>
    <name evidence="3" type="ORF">SAMN05661008_00761</name>
</gene>
<keyword evidence="1" id="KW-1133">Transmembrane helix</keyword>
<dbReference type="AlphaFoldDB" id="A0A150FSD7"/>
<evidence type="ECO:0000313" key="3">
    <source>
        <dbReference type="EMBL" id="SHK71305.1"/>
    </source>
</evidence>
<dbReference type="PANTHER" id="PTHR42867:SF1">
    <property type="entry name" value="MEMBRANE PROTEIN-RELATED"/>
    <property type="match status" value="1"/>
</dbReference>
<evidence type="ECO:0000256" key="1">
    <source>
        <dbReference type="SAM" id="Phobius"/>
    </source>
</evidence>
<feature type="transmembrane region" description="Helical" evidence="1">
    <location>
        <begin position="102"/>
        <end position="126"/>
    </location>
</feature>
<organism evidence="2 4">
    <name type="scientific">Alkalithermobacter thermoalcaliphilus JW-YL-7 = DSM 7308</name>
    <dbReference type="NCBI Taxonomy" id="1121328"/>
    <lineage>
        <taxon>Bacteria</taxon>
        <taxon>Bacillati</taxon>
        <taxon>Bacillota</taxon>
        <taxon>Clostridia</taxon>
        <taxon>Peptostreptococcales</taxon>
        <taxon>Tepidibacteraceae</taxon>
        <taxon>Alkalithermobacter</taxon>
    </lineage>
</organism>
<keyword evidence="1" id="KW-0812">Transmembrane</keyword>
<dbReference type="OrthoDB" id="9784805at2"/>
<keyword evidence="1" id="KW-0472">Membrane</keyword>
<dbReference type="PANTHER" id="PTHR42867">
    <property type="entry name" value="MEMBRANE PROTEIN-RELATED"/>
    <property type="match status" value="1"/>
</dbReference>
<reference evidence="2 4" key="1">
    <citation type="submission" date="2016-02" db="EMBL/GenBank/DDBJ databases">
        <title>Draft genome sequence for Clostridium paradoxum JW-YL-7.</title>
        <authorList>
            <person name="Utturkar S.M."/>
            <person name="Lancaster A."/>
            <person name="Poole F.L."/>
            <person name="Adams M.W."/>
            <person name="Brown S.D."/>
        </authorList>
    </citation>
    <scope>NUCLEOTIDE SEQUENCE [LARGE SCALE GENOMIC DNA]</scope>
    <source>
        <strain evidence="2 4">JW-YL-7</strain>
    </source>
</reference>
<accession>A0A150FSD7</accession>
<feature type="transmembrane region" description="Helical" evidence="1">
    <location>
        <begin position="231"/>
        <end position="249"/>
    </location>
</feature>
<proteinExistence type="predicted"/>
<dbReference type="Proteomes" id="UP000092605">
    <property type="component" value="Unassembled WGS sequence"/>
</dbReference>
<dbReference type="InterPro" id="IPR010787">
    <property type="entry name" value="DUF1385"/>
</dbReference>
<dbReference type="Pfam" id="PF07136">
    <property type="entry name" value="DUF1385"/>
    <property type="match status" value="1"/>
</dbReference>
<dbReference type="PATRIC" id="fig|1121328.3.peg.1627"/>